<reference evidence="2 3" key="1">
    <citation type="submission" date="2019-08" db="EMBL/GenBank/DDBJ databases">
        <title>In-depth cultivation of the pig gut microbiome towards novel bacterial diversity and tailored functional studies.</title>
        <authorList>
            <person name="Wylensek D."/>
            <person name="Hitch T.C.A."/>
            <person name="Clavel T."/>
        </authorList>
    </citation>
    <scope>NUCLEOTIDE SEQUENCE [LARGE SCALE GENOMIC DNA]</scope>
    <source>
        <strain evidence="2 3">Oil-RF-744-WCA-WT-10</strain>
    </source>
</reference>
<name>A0A6L5XAA1_9BACT</name>
<dbReference type="RefSeq" id="WP_154327123.1">
    <property type="nucleotide sequence ID" value="NZ_CP045696.1"/>
</dbReference>
<sequence length="577" mass="66628">MALEIYDPLDAYINVFKDRFRHVAEATFAQLAAESHVDIEANRKTCHKIYNTAQRANNAASRLSRWTMLCIVLWITVIVGATLTIVNYDDWTPECVVATGTATVAVLLMLFLRVHPKLSALRKLHLDETSHVSSLKSEALEQMEPLNRLYDWDLFTRMMAKTVPNLEFDPYFTTRRLAEMEHVYGWDSSFNDERSVMSCRSGALNGNPLVICRTRKMIMGSKTYTGYKEIFWETYEQDGNGNQVVVSHTETLSAEYTAPYPEYYELTRVIYGNTAAPDLVFDRRRSGLASKQGSLAFKWKKRKLRNEARNLSNGDYAMMTNEDYETMFDTSNRNSNQQYALLFTPMAQQSMTHLLQDDENGYGDDFDFEKNKMINIIVSGHLQELDLDMSPKHYSNFDYNLAEKNFYEISAQYFKAIYLALAPLLCIPMYRQMRSRENIYGRDMPQHSAFWEHEALANLWGEEHFRAPDCVTHCILKTEQVDEDGDESTIVVYAHGYRSEQRVAYIDVMGGDGRYHEVPVCWDEYIPVTGTGRLHIKEDNTRTNDNAATQQQRLDHIDKVLSSNNAMLYRRHIASSL</sequence>
<keyword evidence="1" id="KW-1133">Transmembrane helix</keyword>
<accession>A0A6L5XAA1</accession>
<dbReference type="NCBIfam" id="NF046000">
    <property type="entry name" value="MAG1210_fam"/>
    <property type="match status" value="1"/>
</dbReference>
<evidence type="ECO:0000313" key="3">
    <source>
        <dbReference type="Proteomes" id="UP000483362"/>
    </source>
</evidence>
<evidence type="ECO:0000313" key="2">
    <source>
        <dbReference type="EMBL" id="MSS17329.1"/>
    </source>
</evidence>
<feature type="transmembrane region" description="Helical" evidence="1">
    <location>
        <begin position="66"/>
        <end position="85"/>
    </location>
</feature>
<keyword evidence="1" id="KW-0472">Membrane</keyword>
<proteinExistence type="predicted"/>
<dbReference type="AlphaFoldDB" id="A0A6L5XAA1"/>
<organism evidence="2 3">
    <name type="scientific">Sodaliphilus pleomorphus</name>
    <dbReference type="NCBI Taxonomy" id="2606626"/>
    <lineage>
        <taxon>Bacteria</taxon>
        <taxon>Pseudomonadati</taxon>
        <taxon>Bacteroidota</taxon>
        <taxon>Bacteroidia</taxon>
        <taxon>Bacteroidales</taxon>
        <taxon>Muribaculaceae</taxon>
        <taxon>Sodaliphilus</taxon>
    </lineage>
</organism>
<dbReference type="EMBL" id="VULT01000007">
    <property type="protein sequence ID" value="MSS17329.1"/>
    <property type="molecule type" value="Genomic_DNA"/>
</dbReference>
<gene>
    <name evidence="2" type="ORF">FYJ29_06075</name>
</gene>
<comment type="caution">
    <text evidence="2">The sequence shown here is derived from an EMBL/GenBank/DDBJ whole genome shotgun (WGS) entry which is preliminary data.</text>
</comment>
<feature type="transmembrane region" description="Helical" evidence="1">
    <location>
        <begin position="91"/>
        <end position="112"/>
    </location>
</feature>
<protein>
    <submittedName>
        <fullName evidence="2">Uncharacterized protein</fullName>
    </submittedName>
</protein>
<keyword evidence="3" id="KW-1185">Reference proteome</keyword>
<keyword evidence="1" id="KW-0812">Transmembrane</keyword>
<dbReference type="Proteomes" id="UP000483362">
    <property type="component" value="Unassembled WGS sequence"/>
</dbReference>
<evidence type="ECO:0000256" key="1">
    <source>
        <dbReference type="SAM" id="Phobius"/>
    </source>
</evidence>